<dbReference type="STRING" id="555088.DealDRAFT_1790"/>
<keyword evidence="4" id="KW-1133">Transmembrane helix</keyword>
<proteinExistence type="inferred from homology"/>
<reference evidence="5 6" key="1">
    <citation type="submission" date="2009-02" db="EMBL/GenBank/DDBJ databases">
        <title>Sequencing of the draft genome and assembly of Dethiobacter alkaliphilus AHT 1.</title>
        <authorList>
            <consortium name="US DOE Joint Genome Institute (JGI-PGF)"/>
            <person name="Lucas S."/>
            <person name="Copeland A."/>
            <person name="Lapidus A."/>
            <person name="Glavina del Rio T."/>
            <person name="Dalin E."/>
            <person name="Tice H."/>
            <person name="Bruce D."/>
            <person name="Goodwin L."/>
            <person name="Pitluck S."/>
            <person name="Larimer F."/>
            <person name="Land M.L."/>
            <person name="Hauser L."/>
            <person name="Muyzer G."/>
        </authorList>
    </citation>
    <scope>NUCLEOTIDE SEQUENCE [LARGE SCALE GENOMIC DNA]</scope>
    <source>
        <strain evidence="5 6">AHT 1</strain>
    </source>
</reference>
<dbReference type="InterPro" id="IPR004995">
    <property type="entry name" value="Spore_Ger"/>
</dbReference>
<dbReference type="GO" id="GO:0009847">
    <property type="term" value="P:spore germination"/>
    <property type="evidence" value="ECO:0007669"/>
    <property type="project" value="InterPro"/>
</dbReference>
<dbReference type="InterPro" id="IPR050768">
    <property type="entry name" value="UPF0353/GerABKA_families"/>
</dbReference>
<dbReference type="GO" id="GO:0016020">
    <property type="term" value="C:membrane"/>
    <property type="evidence" value="ECO:0007669"/>
    <property type="project" value="InterPro"/>
</dbReference>
<keyword evidence="2 4" id="KW-0472">Membrane</keyword>
<keyword evidence="6" id="KW-1185">Reference proteome</keyword>
<evidence type="ECO:0000256" key="1">
    <source>
        <dbReference type="ARBA" id="ARBA00005278"/>
    </source>
</evidence>
<feature type="transmembrane region" description="Helical" evidence="4">
    <location>
        <begin position="282"/>
        <end position="301"/>
    </location>
</feature>
<accession>C0GH31</accession>
<name>C0GH31_DETAL</name>
<dbReference type="Pfam" id="PF03323">
    <property type="entry name" value="GerA"/>
    <property type="match status" value="1"/>
</dbReference>
<feature type="transmembrane region" description="Helical" evidence="4">
    <location>
        <begin position="255"/>
        <end position="275"/>
    </location>
</feature>
<comment type="similarity">
    <text evidence="1">Belongs to the GerABKA family.</text>
</comment>
<dbReference type="AlphaFoldDB" id="C0GH31"/>
<protein>
    <submittedName>
        <fullName evidence="5">GerA spore germination protein</fullName>
    </submittedName>
</protein>
<dbReference type="PIRSF" id="PIRSF005690">
    <property type="entry name" value="GerBA"/>
    <property type="match status" value="1"/>
</dbReference>
<sequence>MHRLFSWKKRKRQHKSGKHISNPSPELSRDEEPKPTYYTKETNDFCGTIMDVAPRDTQQMLRGYKKRFHEDLDYNLSLIKERLPSDNLTLEQFVIGRLGKKRVVIAYLNDLANPDIVAQIRSKIRAIKADTLLDSSYLERNIENSNLSPFPQVETTIQPDLTEAALIQGRIAILLDGSPDILLAPTTFFDLMDTPEDAYSRWFIAANFFRIARYIMFLMAASLPAFYIALTSHNPEMLPTRLAMLIAASAEGSPFPVYFEAFVMMGVVEAVRLILIRVPNQIGSAIAIFAGIVLVGAGISARIFGEIIVMVVTLTAIVSFAIPNYDLRSAVRIIQFFTMILSTMFGMFGFAVAFFYIGIHLVSLKSFGIPYMAPLAPVEASGWGHTVLRDNTVAMAQDETYQPLSKAETTLEKGDHDE</sequence>
<feature type="transmembrane region" description="Helical" evidence="4">
    <location>
        <begin position="307"/>
        <end position="325"/>
    </location>
</feature>
<evidence type="ECO:0000313" key="6">
    <source>
        <dbReference type="Proteomes" id="UP000006443"/>
    </source>
</evidence>
<keyword evidence="4" id="KW-0812">Transmembrane</keyword>
<dbReference type="PANTHER" id="PTHR22550:SF5">
    <property type="entry name" value="LEUCINE ZIPPER PROTEIN 4"/>
    <property type="match status" value="1"/>
</dbReference>
<dbReference type="eggNOG" id="COG0697">
    <property type="taxonomic scope" value="Bacteria"/>
</dbReference>
<feature type="region of interest" description="Disordered" evidence="3">
    <location>
        <begin position="1"/>
        <end position="36"/>
    </location>
</feature>
<feature type="compositionally biased region" description="Basic residues" evidence="3">
    <location>
        <begin position="1"/>
        <end position="18"/>
    </location>
</feature>
<dbReference type="Proteomes" id="UP000006443">
    <property type="component" value="Unassembled WGS sequence"/>
</dbReference>
<dbReference type="PANTHER" id="PTHR22550">
    <property type="entry name" value="SPORE GERMINATION PROTEIN"/>
    <property type="match status" value="1"/>
</dbReference>
<comment type="caution">
    <text evidence="5">The sequence shown here is derived from an EMBL/GenBank/DDBJ whole genome shotgun (WGS) entry which is preliminary data.</text>
</comment>
<organism evidence="5 6">
    <name type="scientific">Dethiobacter alkaliphilus AHT 1</name>
    <dbReference type="NCBI Taxonomy" id="555088"/>
    <lineage>
        <taxon>Bacteria</taxon>
        <taxon>Bacillati</taxon>
        <taxon>Bacillota</taxon>
        <taxon>Dethiobacteria</taxon>
        <taxon>Dethiobacterales</taxon>
        <taxon>Dethiobacteraceae</taxon>
        <taxon>Dethiobacter</taxon>
    </lineage>
</organism>
<gene>
    <name evidence="5" type="ORF">DealDRAFT_1790</name>
</gene>
<feature type="transmembrane region" description="Helical" evidence="4">
    <location>
        <begin position="211"/>
        <end position="230"/>
    </location>
</feature>
<dbReference type="EMBL" id="ACJM01000008">
    <property type="protein sequence ID" value="EEG77333.1"/>
    <property type="molecule type" value="Genomic_DNA"/>
</dbReference>
<feature type="transmembrane region" description="Helical" evidence="4">
    <location>
        <begin position="337"/>
        <end position="359"/>
    </location>
</feature>
<evidence type="ECO:0000256" key="4">
    <source>
        <dbReference type="SAM" id="Phobius"/>
    </source>
</evidence>
<evidence type="ECO:0000313" key="5">
    <source>
        <dbReference type="EMBL" id="EEG77333.1"/>
    </source>
</evidence>
<evidence type="ECO:0000256" key="2">
    <source>
        <dbReference type="ARBA" id="ARBA00023136"/>
    </source>
</evidence>
<evidence type="ECO:0000256" key="3">
    <source>
        <dbReference type="SAM" id="MobiDB-lite"/>
    </source>
</evidence>